<evidence type="ECO:0008006" key="3">
    <source>
        <dbReference type="Google" id="ProtNLM"/>
    </source>
</evidence>
<organism evidence="1 2">
    <name type="scientific">Gossypium darwinii</name>
    <name type="common">Darwin's cotton</name>
    <name type="synonym">Gossypium barbadense var. darwinii</name>
    <dbReference type="NCBI Taxonomy" id="34276"/>
    <lineage>
        <taxon>Eukaryota</taxon>
        <taxon>Viridiplantae</taxon>
        <taxon>Streptophyta</taxon>
        <taxon>Embryophyta</taxon>
        <taxon>Tracheophyta</taxon>
        <taxon>Spermatophyta</taxon>
        <taxon>Magnoliopsida</taxon>
        <taxon>eudicotyledons</taxon>
        <taxon>Gunneridae</taxon>
        <taxon>Pentapetalae</taxon>
        <taxon>rosids</taxon>
        <taxon>malvids</taxon>
        <taxon>Malvales</taxon>
        <taxon>Malvaceae</taxon>
        <taxon>Malvoideae</taxon>
        <taxon>Gossypium</taxon>
    </lineage>
</organism>
<accession>A0A5D2DSC1</accession>
<sequence>MMVADLIERDSRQWNEGLIHNTFSKIDAERILRIPLVRIAHEDFQVWKGEVSGDYSVRSAYKLLLQQSMDPNLLLEQTTYRQFYKKLWGLQLPTKLKITFWRCSKNYIPTLYSTETLKHAFRDCPAIKEIWRQLQCAWLS</sequence>
<proteinExistence type="predicted"/>
<keyword evidence="2" id="KW-1185">Reference proteome</keyword>
<gene>
    <name evidence="1" type="ORF">ES288_D01G194000v1</name>
</gene>
<evidence type="ECO:0000313" key="1">
    <source>
        <dbReference type="EMBL" id="TYG83771.1"/>
    </source>
</evidence>
<dbReference type="EMBL" id="CM017701">
    <property type="protein sequence ID" value="TYG83771.1"/>
    <property type="molecule type" value="Genomic_DNA"/>
</dbReference>
<dbReference type="AlphaFoldDB" id="A0A5D2DSC1"/>
<dbReference type="Proteomes" id="UP000323506">
    <property type="component" value="Chromosome D01"/>
</dbReference>
<evidence type="ECO:0000313" key="2">
    <source>
        <dbReference type="Proteomes" id="UP000323506"/>
    </source>
</evidence>
<reference evidence="1 2" key="1">
    <citation type="submission" date="2019-06" db="EMBL/GenBank/DDBJ databases">
        <title>WGS assembly of Gossypium darwinii.</title>
        <authorList>
            <person name="Chen Z.J."/>
            <person name="Sreedasyam A."/>
            <person name="Ando A."/>
            <person name="Song Q."/>
            <person name="De L."/>
            <person name="Hulse-Kemp A."/>
            <person name="Ding M."/>
            <person name="Ye W."/>
            <person name="Kirkbride R."/>
            <person name="Jenkins J."/>
            <person name="Plott C."/>
            <person name="Lovell J."/>
            <person name="Lin Y.-M."/>
            <person name="Vaughn R."/>
            <person name="Liu B."/>
            <person name="Li W."/>
            <person name="Simpson S."/>
            <person name="Scheffler B."/>
            <person name="Saski C."/>
            <person name="Grover C."/>
            <person name="Hu G."/>
            <person name="Conover J."/>
            <person name="Carlson J."/>
            <person name="Shu S."/>
            <person name="Boston L."/>
            <person name="Williams M."/>
            <person name="Peterson D."/>
            <person name="Mcgee K."/>
            <person name="Jones D."/>
            <person name="Wendel J."/>
            <person name="Stelly D."/>
            <person name="Grimwood J."/>
            <person name="Schmutz J."/>
        </authorList>
    </citation>
    <scope>NUCLEOTIDE SEQUENCE [LARGE SCALE GENOMIC DNA]</scope>
    <source>
        <strain evidence="1">1808015.09</strain>
    </source>
</reference>
<protein>
    <recommendedName>
        <fullName evidence="3">Reverse transcriptase zinc-binding domain-containing protein</fullName>
    </recommendedName>
</protein>
<name>A0A5D2DSC1_GOSDA</name>